<organism evidence="1 2">
    <name type="scientific">Capsaspora owczarzaki (strain ATCC 30864)</name>
    <dbReference type="NCBI Taxonomy" id="595528"/>
    <lineage>
        <taxon>Eukaryota</taxon>
        <taxon>Filasterea</taxon>
        <taxon>Capsaspora</taxon>
    </lineage>
</organism>
<evidence type="ECO:0000313" key="2">
    <source>
        <dbReference type="Proteomes" id="UP000008743"/>
    </source>
</evidence>
<keyword evidence="2" id="KW-1185">Reference proteome</keyword>
<protein>
    <recommendedName>
        <fullName evidence="3">HutD family protein</fullName>
    </recommendedName>
</protein>
<name>A0A0D2VNP0_CAPO3</name>
<dbReference type="EMBL" id="KE346363">
    <property type="protein sequence ID" value="KJE91962.1"/>
    <property type="molecule type" value="Genomic_DNA"/>
</dbReference>
<dbReference type="InterPro" id="IPR014710">
    <property type="entry name" value="RmlC-like_jellyroll"/>
</dbReference>
<dbReference type="Proteomes" id="UP000008743">
    <property type="component" value="Unassembled WGS sequence"/>
</dbReference>
<dbReference type="PhylomeDB" id="A0A0D2VNP0"/>
<dbReference type="SUPFAM" id="SSF51182">
    <property type="entry name" value="RmlC-like cupins"/>
    <property type="match status" value="1"/>
</dbReference>
<dbReference type="PANTHER" id="PTHR37943:SF1">
    <property type="entry name" value="PROTEIN VES"/>
    <property type="match status" value="1"/>
</dbReference>
<reference evidence="2" key="1">
    <citation type="submission" date="2011-02" db="EMBL/GenBank/DDBJ databases">
        <title>The Genome Sequence of Capsaspora owczarzaki ATCC 30864.</title>
        <authorList>
            <person name="Russ C."/>
            <person name="Cuomo C."/>
            <person name="Burger G."/>
            <person name="Gray M.W."/>
            <person name="Holland P.W.H."/>
            <person name="King N."/>
            <person name="Lang F.B.F."/>
            <person name="Roger A.J."/>
            <person name="Ruiz-Trillo I."/>
            <person name="Young S.K."/>
            <person name="Zeng Q."/>
            <person name="Gargeya S."/>
            <person name="Alvarado L."/>
            <person name="Berlin A."/>
            <person name="Chapman S.B."/>
            <person name="Chen Z."/>
            <person name="Freedman E."/>
            <person name="Gellesch M."/>
            <person name="Goldberg J."/>
            <person name="Griggs A."/>
            <person name="Gujja S."/>
            <person name="Heilman E."/>
            <person name="Heiman D."/>
            <person name="Howarth C."/>
            <person name="Mehta T."/>
            <person name="Neiman D."/>
            <person name="Pearson M."/>
            <person name="Roberts A."/>
            <person name="Saif S."/>
            <person name="Shea T."/>
            <person name="Shenoy N."/>
            <person name="Sisk P."/>
            <person name="Stolte C."/>
            <person name="Sykes S."/>
            <person name="White J."/>
            <person name="Yandava C."/>
            <person name="Haas B."/>
            <person name="Nusbaum C."/>
            <person name="Birren B."/>
        </authorList>
    </citation>
    <scope>NUCLEOTIDE SEQUENCE</scope>
    <source>
        <strain evidence="2">ATCC 30864</strain>
    </source>
</reference>
<dbReference type="RefSeq" id="XP_004363846.1">
    <property type="nucleotide sequence ID" value="XM_004363789.2"/>
</dbReference>
<dbReference type="CDD" id="cd20293">
    <property type="entry name" value="cupin_HutD_N"/>
    <property type="match status" value="1"/>
</dbReference>
<dbReference type="OrthoDB" id="5588846at2759"/>
<dbReference type="Gene3D" id="2.60.120.10">
    <property type="entry name" value="Jelly Rolls"/>
    <property type="match status" value="1"/>
</dbReference>
<dbReference type="AlphaFoldDB" id="A0A0D2VNP0"/>
<gene>
    <name evidence="1" type="ORF">CAOG_003007</name>
</gene>
<dbReference type="InterPro" id="IPR010282">
    <property type="entry name" value="Uncharacterised_HutD/Ves"/>
</dbReference>
<dbReference type="PANTHER" id="PTHR37943">
    <property type="entry name" value="PROTEIN VES"/>
    <property type="match status" value="1"/>
</dbReference>
<dbReference type="InterPro" id="IPR011051">
    <property type="entry name" value="RmlC_Cupin_sf"/>
</dbReference>
<evidence type="ECO:0000313" key="1">
    <source>
        <dbReference type="EMBL" id="KJE91962.1"/>
    </source>
</evidence>
<evidence type="ECO:0008006" key="3">
    <source>
        <dbReference type="Google" id="ProtNLM"/>
    </source>
</evidence>
<proteinExistence type="predicted"/>
<dbReference type="Pfam" id="PF05962">
    <property type="entry name" value="HutD"/>
    <property type="match status" value="1"/>
</dbReference>
<dbReference type="InParanoid" id="A0A0D2VNP0"/>
<dbReference type="eggNOG" id="ENOG502SEIY">
    <property type="taxonomic scope" value="Eukaryota"/>
</dbReference>
<accession>A0A0D2VNP0</accession>
<sequence>MTLRFLAQSDYRTMPWKNGLGTTTELAVSPAGASIDSFVWRISAAQVGAAGPFSSFLGVARTLLQTSGTPMTITCTAKDEDASLPRTIWNHTMQWLQPITFHGEEQVGCTRLDGVATDFNVMTRRAQCQSTTSVLELISGGYFSRVVPGATTCFVHALSGEIAVQVVSCSVGLVPTTHPSVCVRSHESAVLEPSAGTTKDSIVLEVHCAQHARFILVELTPSS</sequence>